<reference evidence="2 3" key="1">
    <citation type="submission" date="2017-06" db="EMBL/GenBank/DDBJ databases">
        <title>Sequencing and comparative analysis of myxobacterial genomes.</title>
        <authorList>
            <person name="Rupp O."/>
            <person name="Goesmann A."/>
            <person name="Sogaard-Andersen L."/>
        </authorList>
    </citation>
    <scope>NUCLEOTIDE SEQUENCE [LARGE SCALE GENOMIC DNA]</scope>
    <source>
        <strain evidence="2 3">DSM 52655</strain>
    </source>
</reference>
<dbReference type="PANTHER" id="PTHR39338">
    <property type="entry name" value="BLL5662 PROTEIN-RELATED"/>
    <property type="match status" value="1"/>
</dbReference>
<dbReference type="Proteomes" id="UP000217257">
    <property type="component" value="Chromosome"/>
</dbReference>
<dbReference type="Pfam" id="PF05762">
    <property type="entry name" value="VWA_CoxE"/>
    <property type="match status" value="1"/>
</dbReference>
<feature type="region of interest" description="Disordered" evidence="1">
    <location>
        <begin position="208"/>
        <end position="227"/>
    </location>
</feature>
<evidence type="ECO:0000256" key="1">
    <source>
        <dbReference type="SAM" id="MobiDB-lite"/>
    </source>
</evidence>
<dbReference type="InterPro" id="IPR008912">
    <property type="entry name" value="Uncharacterised_CoxE"/>
</dbReference>
<dbReference type="PIRSF" id="PIRSF010256">
    <property type="entry name" value="CoxE_vWa"/>
    <property type="match status" value="1"/>
</dbReference>
<dbReference type="AlphaFoldDB" id="A0A250J7T6"/>
<dbReference type="SUPFAM" id="SSF53300">
    <property type="entry name" value="vWA-like"/>
    <property type="match status" value="1"/>
</dbReference>
<dbReference type="InterPro" id="IPR036465">
    <property type="entry name" value="vWFA_dom_sf"/>
</dbReference>
<dbReference type="RefSeq" id="WP_095987621.1">
    <property type="nucleotide sequence ID" value="NZ_CP022098.1"/>
</dbReference>
<dbReference type="EMBL" id="CP022098">
    <property type="protein sequence ID" value="ATB39618.1"/>
    <property type="molecule type" value="Genomic_DNA"/>
</dbReference>
<name>A0A250J7T6_9BACT</name>
<proteinExistence type="predicted"/>
<protein>
    <recommendedName>
        <fullName evidence="4">VWA domain-containing protein</fullName>
    </recommendedName>
</protein>
<dbReference type="PANTHER" id="PTHR39338:SF5">
    <property type="entry name" value="BLR6139 PROTEIN"/>
    <property type="match status" value="1"/>
</dbReference>
<sequence length="465" mass="52135">MDARIVEFAEVLRQNGVRVSTSEVADATRAAAEVGLQDKAVFRAVLRTTLIKREQDGDVFQRAFDFFFSGTSRPFEALEPSLAGRLQEQGLLEGESLRTVLDELHRRLPGMSPLSQAVLEGNPAVLARLFRTAQLQLDFSRMRGPLQMGFFSRRLMVAAGLERARSELQSFADTLREQGLGPDGVEIVSRHMDGALRQVEDAARREVKRQADARIGKPSGGLEDKPLHRLSQAEVKQMQAAVRALAEKLKARLMRKRRSRREGTLHVSRTLRHNLPWGGVPMVPWFRSRRPERPELVVLCDVSDSVRNASRMMLLFTHTLQSLFARVRSFVFVADVGEVTRHFKERDVDRAIDLATLGGAVSLTANSDYGRALATFTRHQLGSITRRTTVLVIGDGRNNHNAANAWALEELKRRCKRLLWVCPEGRDNWGLGDSEMLTYSKHCHHAVVVNSVAALSRIAEQLVPV</sequence>
<evidence type="ECO:0008006" key="4">
    <source>
        <dbReference type="Google" id="ProtNLM"/>
    </source>
</evidence>
<evidence type="ECO:0000313" key="2">
    <source>
        <dbReference type="EMBL" id="ATB39618.1"/>
    </source>
</evidence>
<dbReference type="InterPro" id="IPR011195">
    <property type="entry name" value="UCP010256"/>
</dbReference>
<evidence type="ECO:0000313" key="3">
    <source>
        <dbReference type="Proteomes" id="UP000217257"/>
    </source>
</evidence>
<accession>A0A250J7T6</accession>
<gene>
    <name evidence="2" type="ORF">CYFUS_005063</name>
</gene>
<organism evidence="2 3">
    <name type="scientific">Cystobacter fuscus</name>
    <dbReference type="NCBI Taxonomy" id="43"/>
    <lineage>
        <taxon>Bacteria</taxon>
        <taxon>Pseudomonadati</taxon>
        <taxon>Myxococcota</taxon>
        <taxon>Myxococcia</taxon>
        <taxon>Myxococcales</taxon>
        <taxon>Cystobacterineae</taxon>
        <taxon>Archangiaceae</taxon>
        <taxon>Cystobacter</taxon>
    </lineage>
</organism>
<dbReference type="KEGG" id="cfus:CYFUS_005063"/>